<proteinExistence type="predicted"/>
<dbReference type="PANTHER" id="PTHR10666">
    <property type="entry name" value="UBIQUITIN"/>
    <property type="match status" value="1"/>
</dbReference>
<dbReference type="SMART" id="SM00213">
    <property type="entry name" value="UBQ"/>
    <property type="match status" value="2"/>
</dbReference>
<dbReference type="PRINTS" id="PR00348">
    <property type="entry name" value="UBIQUITIN"/>
</dbReference>
<evidence type="ECO:0000313" key="3">
    <source>
        <dbReference type="Proteomes" id="UP000789901"/>
    </source>
</evidence>
<evidence type="ECO:0000313" key="2">
    <source>
        <dbReference type="EMBL" id="CAG8636998.1"/>
    </source>
</evidence>
<keyword evidence="3" id="KW-1185">Reference proteome</keyword>
<dbReference type="PROSITE" id="PS50053">
    <property type="entry name" value="UBIQUITIN_2"/>
    <property type="match status" value="2"/>
</dbReference>
<protein>
    <submittedName>
        <fullName evidence="2">42506_t:CDS:1</fullName>
    </submittedName>
</protein>
<accession>A0ABN7UN26</accession>
<dbReference type="Proteomes" id="UP000789901">
    <property type="component" value="Unassembled WGS sequence"/>
</dbReference>
<dbReference type="SUPFAM" id="SSF54236">
    <property type="entry name" value="Ubiquitin-like"/>
    <property type="match status" value="2"/>
</dbReference>
<dbReference type="InterPro" id="IPR019956">
    <property type="entry name" value="Ubiquitin_dom"/>
</dbReference>
<gene>
    <name evidence="2" type="ORF">GMARGA_LOCUS8640</name>
</gene>
<feature type="domain" description="Ubiquitin-like" evidence="1">
    <location>
        <begin position="68"/>
        <end position="138"/>
    </location>
</feature>
<dbReference type="Gene3D" id="3.10.20.90">
    <property type="entry name" value="Phosphatidylinositol 3-kinase Catalytic Subunit, Chain A, domain 1"/>
    <property type="match status" value="2"/>
</dbReference>
<dbReference type="CDD" id="cd17039">
    <property type="entry name" value="Ubl_ubiquitin_like"/>
    <property type="match status" value="1"/>
</dbReference>
<dbReference type="EMBL" id="CAJVQB010004484">
    <property type="protein sequence ID" value="CAG8636998.1"/>
    <property type="molecule type" value="Genomic_DNA"/>
</dbReference>
<organism evidence="2 3">
    <name type="scientific">Gigaspora margarita</name>
    <dbReference type="NCBI Taxonomy" id="4874"/>
    <lineage>
        <taxon>Eukaryota</taxon>
        <taxon>Fungi</taxon>
        <taxon>Fungi incertae sedis</taxon>
        <taxon>Mucoromycota</taxon>
        <taxon>Glomeromycotina</taxon>
        <taxon>Glomeromycetes</taxon>
        <taxon>Diversisporales</taxon>
        <taxon>Gigasporaceae</taxon>
        <taxon>Gigaspora</taxon>
    </lineage>
</organism>
<name>A0ABN7UN26_GIGMA</name>
<dbReference type="InterPro" id="IPR050158">
    <property type="entry name" value="Ubiquitin_ubiquitin-like"/>
</dbReference>
<dbReference type="InterPro" id="IPR029071">
    <property type="entry name" value="Ubiquitin-like_domsf"/>
</dbReference>
<dbReference type="InterPro" id="IPR000626">
    <property type="entry name" value="Ubiquitin-like_dom"/>
</dbReference>
<comment type="caution">
    <text evidence="2">The sequence shown here is derived from an EMBL/GenBank/DDBJ whole genome shotgun (WGS) entry which is preliminary data.</text>
</comment>
<reference evidence="2 3" key="1">
    <citation type="submission" date="2021-06" db="EMBL/GenBank/DDBJ databases">
        <authorList>
            <person name="Kallberg Y."/>
            <person name="Tangrot J."/>
            <person name="Rosling A."/>
        </authorList>
    </citation>
    <scope>NUCLEOTIDE SEQUENCE [LARGE SCALE GENOMIC DNA]</scope>
    <source>
        <strain evidence="2 3">120-4 pot B 10/14</strain>
    </source>
</reference>
<dbReference type="Pfam" id="PF00240">
    <property type="entry name" value="ubiquitin"/>
    <property type="match status" value="2"/>
</dbReference>
<evidence type="ECO:0000259" key="1">
    <source>
        <dbReference type="PROSITE" id="PS50053"/>
    </source>
</evidence>
<feature type="domain" description="Ubiquitin-like" evidence="1">
    <location>
        <begin position="1"/>
        <end position="60"/>
    </location>
</feature>
<sequence length="158" mass="18014">MYDGKFLLNVESSDTIDSIKSKILSILGIQDDLSLIFAGKLLKDKQTHSDYNIQNRFIIYSCIALSIIFIKVPAGKTFNLGARPFDTIGCIKLEIQTLKEIPVSKQQLIFNGKLLENEWTLSDYDIEDNSMLHLIFSEDITQSLSSFSYKSDYHKDAY</sequence>